<dbReference type="RefSeq" id="WP_304559246.1">
    <property type="nucleotide sequence ID" value="NZ_JAUQSZ010000001.1"/>
</dbReference>
<keyword evidence="4 6" id="KW-1133">Transmembrane helix</keyword>
<dbReference type="PROSITE" id="PS50850">
    <property type="entry name" value="MFS"/>
    <property type="match status" value="1"/>
</dbReference>
<gene>
    <name evidence="8" type="ORF">Q5H94_01095</name>
</gene>
<dbReference type="Proteomes" id="UP001176468">
    <property type="component" value="Unassembled WGS sequence"/>
</dbReference>
<dbReference type="InterPro" id="IPR020846">
    <property type="entry name" value="MFS_dom"/>
</dbReference>
<evidence type="ECO:0000313" key="8">
    <source>
        <dbReference type="EMBL" id="MDO7840909.1"/>
    </source>
</evidence>
<keyword evidence="2" id="KW-0813">Transport</keyword>
<sequence>MRFEHRAVPIVLSAVLIDTIGFGIVLPVLPSLIMHLAHNTLADAARTGGALLIAFSVAQFFAGPVIGSLGDHFGRRPVLLLAMLAFAIDYALMAFAPTIGWLFLGRVIAGVAGAVYGPANAVIADVTPPEKRGAAFGLMGAAFGVGFIIGPAIGGLLSVFGPRAPFLVAGGLALINAIWIGFVMPETLKPEDQRDFEWKRANAFGAFIPLFNAGGALPLIVTAFFWQICQMVYPSTWAFWCEARWGWSAREVGWSLAATGVMMALTQTLLTGRLIARFGEERTLVIGMVAATAVFIAFNFITAPWMVFPLLAVGTMMGVVFPSLNAVLSRMVDASNQGSLQGGMSSVGSAAAVIGPLMMTQVLASGTEHGVPGAAFLLSAAIALLSLGIVFVGVIRPLRARATVAGGEPPPHL</sequence>
<evidence type="ECO:0000256" key="4">
    <source>
        <dbReference type="ARBA" id="ARBA00022989"/>
    </source>
</evidence>
<dbReference type="Gene3D" id="1.20.1250.20">
    <property type="entry name" value="MFS general substrate transporter like domains"/>
    <property type="match status" value="1"/>
</dbReference>
<evidence type="ECO:0000256" key="1">
    <source>
        <dbReference type="ARBA" id="ARBA00004141"/>
    </source>
</evidence>
<comment type="caution">
    <text evidence="8">The sequence shown here is derived from an EMBL/GenBank/DDBJ whole genome shotgun (WGS) entry which is preliminary data.</text>
</comment>
<feature type="transmembrane region" description="Helical" evidence="6">
    <location>
        <begin position="204"/>
        <end position="226"/>
    </location>
</feature>
<dbReference type="PANTHER" id="PTHR23504">
    <property type="entry name" value="MAJOR FACILITATOR SUPERFAMILY DOMAIN-CONTAINING PROTEIN 10"/>
    <property type="match status" value="1"/>
</dbReference>
<evidence type="ECO:0000256" key="3">
    <source>
        <dbReference type="ARBA" id="ARBA00022692"/>
    </source>
</evidence>
<feature type="transmembrane region" description="Helical" evidence="6">
    <location>
        <begin position="252"/>
        <end position="271"/>
    </location>
</feature>
<evidence type="ECO:0000256" key="6">
    <source>
        <dbReference type="SAM" id="Phobius"/>
    </source>
</evidence>
<reference evidence="8" key="1">
    <citation type="submission" date="2023-07" db="EMBL/GenBank/DDBJ databases">
        <authorList>
            <person name="Kim M.K."/>
        </authorList>
    </citation>
    <scope>NUCLEOTIDE SEQUENCE</scope>
    <source>
        <strain evidence="8">CA1-15</strain>
    </source>
</reference>
<dbReference type="SUPFAM" id="SSF103473">
    <property type="entry name" value="MFS general substrate transporter"/>
    <property type="match status" value="1"/>
</dbReference>
<feature type="transmembrane region" description="Helical" evidence="6">
    <location>
        <begin position="7"/>
        <end position="29"/>
    </location>
</feature>
<feature type="transmembrane region" description="Helical" evidence="6">
    <location>
        <begin position="49"/>
        <end position="66"/>
    </location>
</feature>
<accession>A0ABT8ZTL4</accession>
<dbReference type="InterPro" id="IPR001958">
    <property type="entry name" value="Tet-R_TetA/multi-R_MdtG-like"/>
</dbReference>
<evidence type="ECO:0000256" key="5">
    <source>
        <dbReference type="ARBA" id="ARBA00023136"/>
    </source>
</evidence>
<feature type="domain" description="Major facilitator superfamily (MFS) profile" evidence="7">
    <location>
        <begin position="7"/>
        <end position="398"/>
    </location>
</feature>
<feature type="transmembrane region" description="Helical" evidence="6">
    <location>
        <begin position="135"/>
        <end position="160"/>
    </location>
</feature>
<dbReference type="Pfam" id="PF07690">
    <property type="entry name" value="MFS_1"/>
    <property type="match status" value="1"/>
</dbReference>
<feature type="transmembrane region" description="Helical" evidence="6">
    <location>
        <begin position="283"/>
        <end position="301"/>
    </location>
</feature>
<proteinExistence type="predicted"/>
<feature type="transmembrane region" description="Helical" evidence="6">
    <location>
        <begin position="307"/>
        <end position="328"/>
    </location>
</feature>
<feature type="transmembrane region" description="Helical" evidence="6">
    <location>
        <begin position="371"/>
        <end position="395"/>
    </location>
</feature>
<evidence type="ECO:0000259" key="7">
    <source>
        <dbReference type="PROSITE" id="PS50850"/>
    </source>
</evidence>
<feature type="transmembrane region" description="Helical" evidence="6">
    <location>
        <begin position="340"/>
        <end position="359"/>
    </location>
</feature>
<comment type="subcellular location">
    <subcellularLocation>
        <location evidence="1">Membrane</location>
        <topology evidence="1">Multi-pass membrane protein</topology>
    </subcellularLocation>
</comment>
<dbReference type="PRINTS" id="PR01035">
    <property type="entry name" value="TCRTETA"/>
</dbReference>
<protein>
    <submittedName>
        <fullName evidence="8">TCR/Tet family MFS transporter</fullName>
    </submittedName>
</protein>
<dbReference type="EMBL" id="JAUQSZ010000001">
    <property type="protein sequence ID" value="MDO7840909.1"/>
    <property type="molecule type" value="Genomic_DNA"/>
</dbReference>
<name>A0ABT8ZTL4_9SPHN</name>
<feature type="transmembrane region" description="Helical" evidence="6">
    <location>
        <begin position="103"/>
        <end position="123"/>
    </location>
</feature>
<dbReference type="InterPro" id="IPR011701">
    <property type="entry name" value="MFS"/>
</dbReference>
<dbReference type="CDD" id="cd17388">
    <property type="entry name" value="MFS_TetA"/>
    <property type="match status" value="1"/>
</dbReference>
<dbReference type="InterPro" id="IPR036259">
    <property type="entry name" value="MFS_trans_sf"/>
</dbReference>
<feature type="transmembrane region" description="Helical" evidence="6">
    <location>
        <begin position="78"/>
        <end position="97"/>
    </location>
</feature>
<keyword evidence="5 6" id="KW-0472">Membrane</keyword>
<keyword evidence="9" id="KW-1185">Reference proteome</keyword>
<keyword evidence="3 6" id="KW-0812">Transmembrane</keyword>
<evidence type="ECO:0000313" key="9">
    <source>
        <dbReference type="Proteomes" id="UP001176468"/>
    </source>
</evidence>
<feature type="transmembrane region" description="Helical" evidence="6">
    <location>
        <begin position="166"/>
        <end position="184"/>
    </location>
</feature>
<evidence type="ECO:0000256" key="2">
    <source>
        <dbReference type="ARBA" id="ARBA00022448"/>
    </source>
</evidence>
<dbReference type="PANTHER" id="PTHR23504:SF15">
    <property type="entry name" value="MAJOR FACILITATOR SUPERFAMILY (MFS) PROFILE DOMAIN-CONTAINING PROTEIN"/>
    <property type="match status" value="1"/>
</dbReference>
<organism evidence="8 9">
    <name type="scientific">Sphingomonas immobilis</name>
    <dbReference type="NCBI Taxonomy" id="3063997"/>
    <lineage>
        <taxon>Bacteria</taxon>
        <taxon>Pseudomonadati</taxon>
        <taxon>Pseudomonadota</taxon>
        <taxon>Alphaproteobacteria</taxon>
        <taxon>Sphingomonadales</taxon>
        <taxon>Sphingomonadaceae</taxon>
        <taxon>Sphingomonas</taxon>
    </lineage>
</organism>